<gene>
    <name evidence="2" type="ordered locus">Sterm_2759</name>
</gene>
<keyword evidence="1" id="KW-1133">Transmembrane helix</keyword>
<dbReference type="EMBL" id="CP001739">
    <property type="protein sequence ID" value="ACZ09604.1"/>
    <property type="molecule type" value="Genomic_DNA"/>
</dbReference>
<protein>
    <submittedName>
        <fullName evidence="2">Uncharacterized protein</fullName>
    </submittedName>
</protein>
<reference evidence="2 3" key="2">
    <citation type="journal article" date="2010" name="Stand. Genomic Sci.">
        <title>Complete genome sequence of Sebaldella termitidis type strain (NCTC 11300).</title>
        <authorList>
            <person name="Harmon-Smith M."/>
            <person name="Celia L."/>
            <person name="Chertkov O."/>
            <person name="Lapidus A."/>
            <person name="Copeland A."/>
            <person name="Glavina Del Rio T."/>
            <person name="Nolan M."/>
            <person name="Lucas S."/>
            <person name="Tice H."/>
            <person name="Cheng J.F."/>
            <person name="Han C."/>
            <person name="Detter J.C."/>
            <person name="Bruce D."/>
            <person name="Goodwin L."/>
            <person name="Pitluck S."/>
            <person name="Pati A."/>
            <person name="Liolios K."/>
            <person name="Ivanova N."/>
            <person name="Mavromatis K."/>
            <person name="Mikhailova N."/>
            <person name="Chen A."/>
            <person name="Palaniappan K."/>
            <person name="Land M."/>
            <person name="Hauser L."/>
            <person name="Chang Y.J."/>
            <person name="Jeffries C.D."/>
            <person name="Brettin T."/>
            <person name="Goker M."/>
            <person name="Beck B."/>
            <person name="Bristow J."/>
            <person name="Eisen J.A."/>
            <person name="Markowitz V."/>
            <person name="Hugenholtz P."/>
            <person name="Kyrpides N.C."/>
            <person name="Klenk H.P."/>
            <person name="Chen F."/>
        </authorList>
    </citation>
    <scope>NUCLEOTIDE SEQUENCE [LARGE SCALE GENOMIC DNA]</scope>
    <source>
        <strain evidence="3">ATCC 33386 / NCTC 11300</strain>
    </source>
</reference>
<name>D1AMN0_SEBTE</name>
<dbReference type="eggNOG" id="ENOG502ZE4D">
    <property type="taxonomic scope" value="Bacteria"/>
</dbReference>
<organism evidence="2 3">
    <name type="scientific">Sebaldella termitidis (strain ATCC 33386 / NCTC 11300)</name>
    <dbReference type="NCBI Taxonomy" id="526218"/>
    <lineage>
        <taxon>Bacteria</taxon>
        <taxon>Fusobacteriati</taxon>
        <taxon>Fusobacteriota</taxon>
        <taxon>Fusobacteriia</taxon>
        <taxon>Fusobacteriales</taxon>
        <taxon>Leptotrichiaceae</taxon>
        <taxon>Sebaldella</taxon>
    </lineage>
</organism>
<reference evidence="3" key="1">
    <citation type="submission" date="2009-09" db="EMBL/GenBank/DDBJ databases">
        <title>The complete chromosome of Sebaldella termitidis ATCC 33386.</title>
        <authorList>
            <consortium name="US DOE Joint Genome Institute (JGI-PGF)"/>
            <person name="Lucas S."/>
            <person name="Copeland A."/>
            <person name="Lapidus A."/>
            <person name="Glavina del Rio T."/>
            <person name="Dalin E."/>
            <person name="Tice H."/>
            <person name="Bruce D."/>
            <person name="Goodwin L."/>
            <person name="Pitluck S."/>
            <person name="Kyrpides N."/>
            <person name="Mavromatis K."/>
            <person name="Ivanova N."/>
            <person name="Mikhailova N."/>
            <person name="Sims D."/>
            <person name="Meincke L."/>
            <person name="Brettin T."/>
            <person name="Detter J.C."/>
            <person name="Han C."/>
            <person name="Larimer F."/>
            <person name="Land M."/>
            <person name="Hauser L."/>
            <person name="Markowitz V."/>
            <person name="Cheng J.F."/>
            <person name="Hugenholtz P."/>
            <person name="Woyke T."/>
            <person name="Wu D."/>
            <person name="Eisen J.A."/>
        </authorList>
    </citation>
    <scope>NUCLEOTIDE SEQUENCE [LARGE SCALE GENOMIC DNA]</scope>
    <source>
        <strain evidence="3">ATCC 33386 / NCTC 11300</strain>
    </source>
</reference>
<dbReference type="HOGENOM" id="CLU_1814467_0_0_0"/>
<accession>D1AMN0</accession>
<evidence type="ECO:0000313" key="3">
    <source>
        <dbReference type="Proteomes" id="UP000000845"/>
    </source>
</evidence>
<feature type="transmembrane region" description="Helical" evidence="1">
    <location>
        <begin position="6"/>
        <end position="25"/>
    </location>
</feature>
<dbReference type="KEGG" id="str:Sterm_2759"/>
<proteinExistence type="predicted"/>
<dbReference type="RefSeq" id="WP_012862198.1">
    <property type="nucleotide sequence ID" value="NC_013517.1"/>
</dbReference>
<keyword evidence="1" id="KW-0812">Transmembrane</keyword>
<dbReference type="Proteomes" id="UP000000845">
    <property type="component" value="Chromosome"/>
</dbReference>
<evidence type="ECO:0000313" key="2">
    <source>
        <dbReference type="EMBL" id="ACZ09604.1"/>
    </source>
</evidence>
<feature type="transmembrane region" description="Helical" evidence="1">
    <location>
        <begin position="34"/>
        <end position="50"/>
    </location>
</feature>
<dbReference type="AlphaFoldDB" id="D1AMN0"/>
<keyword evidence="1" id="KW-0472">Membrane</keyword>
<keyword evidence="3" id="KW-1185">Reference proteome</keyword>
<sequence>MNFIMVIGIIIMAAAIIWGIYSLIIKKWSWKKRIIFLLIAFIGAGIVQYGDNVRKMTFTKEELAFMQENKKFSSFTDGDIELYYRSLMTFQNSKPETYEKYYNQFLEWKTDQFMEMNKHRELSREEAKGFVEKDMKSRRKSK</sequence>
<evidence type="ECO:0000256" key="1">
    <source>
        <dbReference type="SAM" id="Phobius"/>
    </source>
</evidence>